<protein>
    <submittedName>
        <fullName evidence="2">Uncharacterized protein</fullName>
    </submittedName>
</protein>
<name>A0A814MWT8_9BILA</name>
<organism evidence="2 3">
    <name type="scientific">Brachionus calyciflorus</name>
    <dbReference type="NCBI Taxonomy" id="104777"/>
    <lineage>
        <taxon>Eukaryota</taxon>
        <taxon>Metazoa</taxon>
        <taxon>Spiralia</taxon>
        <taxon>Gnathifera</taxon>
        <taxon>Rotifera</taxon>
        <taxon>Eurotatoria</taxon>
        <taxon>Monogononta</taxon>
        <taxon>Pseudotrocha</taxon>
        <taxon>Ploima</taxon>
        <taxon>Brachionidae</taxon>
        <taxon>Brachionus</taxon>
    </lineage>
</organism>
<evidence type="ECO:0000256" key="1">
    <source>
        <dbReference type="SAM" id="SignalP"/>
    </source>
</evidence>
<accession>A0A814MWT8</accession>
<comment type="caution">
    <text evidence="2">The sequence shown here is derived from an EMBL/GenBank/DDBJ whole genome shotgun (WGS) entry which is preliminary data.</text>
</comment>
<keyword evidence="3" id="KW-1185">Reference proteome</keyword>
<gene>
    <name evidence="2" type="ORF">OXX778_LOCUS20338</name>
</gene>
<evidence type="ECO:0000313" key="2">
    <source>
        <dbReference type="EMBL" id="CAF1084140.1"/>
    </source>
</evidence>
<feature type="signal peptide" evidence="1">
    <location>
        <begin position="1"/>
        <end position="19"/>
    </location>
</feature>
<evidence type="ECO:0000313" key="3">
    <source>
        <dbReference type="Proteomes" id="UP000663879"/>
    </source>
</evidence>
<proteinExistence type="predicted"/>
<feature type="chain" id="PRO_5032782363" evidence="1">
    <location>
        <begin position="20"/>
        <end position="74"/>
    </location>
</feature>
<dbReference type="Proteomes" id="UP000663879">
    <property type="component" value="Unassembled WGS sequence"/>
</dbReference>
<dbReference type="EMBL" id="CAJNOC010006713">
    <property type="protein sequence ID" value="CAF1084140.1"/>
    <property type="molecule type" value="Genomic_DNA"/>
</dbReference>
<keyword evidence="1" id="KW-0732">Signal</keyword>
<sequence length="74" mass="8472">MKFLAILFVFSLIFSIYQTLPITNETNGLNSITKEEQKDERVSIESNGIQKRQRVYTGFGYIGYSGNIGAFRAW</sequence>
<dbReference type="AlphaFoldDB" id="A0A814MWT8"/>
<reference evidence="2" key="1">
    <citation type="submission" date="2021-02" db="EMBL/GenBank/DDBJ databases">
        <authorList>
            <person name="Nowell W R."/>
        </authorList>
    </citation>
    <scope>NUCLEOTIDE SEQUENCE</scope>
    <source>
        <strain evidence="2">Ploen Becks lab</strain>
    </source>
</reference>